<feature type="compositionally biased region" description="Gly residues" evidence="1">
    <location>
        <begin position="33"/>
        <end position="51"/>
    </location>
</feature>
<evidence type="ECO:0000259" key="3">
    <source>
        <dbReference type="Pfam" id="PF12089"/>
    </source>
</evidence>
<sequence>MSSNTPNSSAGQASAAGVEGSASAGRASASGSQGAGAAGTSAGGSGRGPSGSGKAPAGAGKSTGGSGKGSAPRKATGGRPLVRPAPRSKVRRAHLTIARVDLWSIAKLVFLLSVAVGIVTVVATVILWLVFEVTGVFNGINEVLSMLSSQGSGIEITDYLSLGQVAVYATILSVLNVVLMTLLGIISAFLYNVAAKLVGGIGVTLTDD</sequence>
<keyword evidence="2" id="KW-0472">Membrane</keyword>
<evidence type="ECO:0000256" key="1">
    <source>
        <dbReference type="SAM" id="MobiDB-lite"/>
    </source>
</evidence>
<keyword evidence="5" id="KW-1185">Reference proteome</keyword>
<feature type="region of interest" description="Disordered" evidence="1">
    <location>
        <begin position="1"/>
        <end position="87"/>
    </location>
</feature>
<feature type="domain" description="DUF3566" evidence="3">
    <location>
        <begin position="91"/>
        <end position="207"/>
    </location>
</feature>
<dbReference type="RefSeq" id="WP_254165757.1">
    <property type="nucleotide sequence ID" value="NZ_JANAFB010000010.1"/>
</dbReference>
<feature type="transmembrane region" description="Helical" evidence="2">
    <location>
        <begin position="108"/>
        <end position="131"/>
    </location>
</feature>
<dbReference type="AlphaFoldDB" id="A0A9X2HE21"/>
<comment type="caution">
    <text evidence="4">The sequence shown here is derived from an EMBL/GenBank/DDBJ whole genome shotgun (WGS) entry which is preliminary data.</text>
</comment>
<accession>A0A9X2HE21</accession>
<dbReference type="InterPro" id="IPR021949">
    <property type="entry name" value="DUF3566_TM"/>
</dbReference>
<dbReference type="Proteomes" id="UP001139502">
    <property type="component" value="Unassembled WGS sequence"/>
</dbReference>
<feature type="compositionally biased region" description="Low complexity" evidence="1">
    <location>
        <begin position="8"/>
        <end position="32"/>
    </location>
</feature>
<gene>
    <name evidence="4" type="ORF">NBM05_05640</name>
</gene>
<protein>
    <submittedName>
        <fullName evidence="4">DUF3566 domain-containing protein</fullName>
    </submittedName>
</protein>
<evidence type="ECO:0000313" key="5">
    <source>
        <dbReference type="Proteomes" id="UP001139502"/>
    </source>
</evidence>
<feature type="transmembrane region" description="Helical" evidence="2">
    <location>
        <begin position="165"/>
        <end position="191"/>
    </location>
</feature>
<dbReference type="EMBL" id="JANAFB010000010">
    <property type="protein sequence ID" value="MCP3425509.1"/>
    <property type="molecule type" value="Genomic_DNA"/>
</dbReference>
<dbReference type="Pfam" id="PF12089">
    <property type="entry name" value="DUF3566"/>
    <property type="match status" value="1"/>
</dbReference>
<keyword evidence="2" id="KW-0812">Transmembrane</keyword>
<evidence type="ECO:0000256" key="2">
    <source>
        <dbReference type="SAM" id="Phobius"/>
    </source>
</evidence>
<organism evidence="4 5">
    <name type="scientific">Rothia santali</name>
    <dbReference type="NCBI Taxonomy" id="2949643"/>
    <lineage>
        <taxon>Bacteria</taxon>
        <taxon>Bacillati</taxon>
        <taxon>Actinomycetota</taxon>
        <taxon>Actinomycetes</taxon>
        <taxon>Micrococcales</taxon>
        <taxon>Micrococcaceae</taxon>
        <taxon>Rothia</taxon>
    </lineage>
</organism>
<evidence type="ECO:0000313" key="4">
    <source>
        <dbReference type="EMBL" id="MCP3425509.1"/>
    </source>
</evidence>
<proteinExistence type="predicted"/>
<reference evidence="4" key="1">
    <citation type="submission" date="2022-06" db="EMBL/GenBank/DDBJ databases">
        <title>Rothia sp. isolated from sandalwood seedling.</title>
        <authorList>
            <person name="Tuikhar N."/>
            <person name="Kirdat K."/>
            <person name="Thorat V."/>
            <person name="Swetha P."/>
            <person name="Padma S."/>
            <person name="Sundararaj R."/>
            <person name="Yadav A."/>
        </authorList>
    </citation>
    <scope>NUCLEOTIDE SEQUENCE</scope>
    <source>
        <strain evidence="4">AR01</strain>
    </source>
</reference>
<name>A0A9X2HE21_9MICC</name>
<keyword evidence="2" id="KW-1133">Transmembrane helix</keyword>